<keyword evidence="1" id="KW-0812">Transmembrane</keyword>
<proteinExistence type="predicted"/>
<keyword evidence="1" id="KW-0472">Membrane</keyword>
<evidence type="ECO:0000313" key="2">
    <source>
        <dbReference type="EMBL" id="KAE8157926.1"/>
    </source>
</evidence>
<dbReference type="Proteomes" id="UP000326950">
    <property type="component" value="Unassembled WGS sequence"/>
</dbReference>
<accession>A0A5N6UHD8</accession>
<keyword evidence="3" id="KW-1185">Reference proteome</keyword>
<feature type="transmembrane region" description="Helical" evidence="1">
    <location>
        <begin position="47"/>
        <end position="68"/>
    </location>
</feature>
<keyword evidence="1" id="KW-1133">Transmembrane helix</keyword>
<organism evidence="2 3">
    <name type="scientific">Aspergillus tamarii</name>
    <dbReference type="NCBI Taxonomy" id="41984"/>
    <lineage>
        <taxon>Eukaryota</taxon>
        <taxon>Fungi</taxon>
        <taxon>Dikarya</taxon>
        <taxon>Ascomycota</taxon>
        <taxon>Pezizomycotina</taxon>
        <taxon>Eurotiomycetes</taxon>
        <taxon>Eurotiomycetidae</taxon>
        <taxon>Eurotiales</taxon>
        <taxon>Aspergillaceae</taxon>
        <taxon>Aspergillus</taxon>
        <taxon>Aspergillus subgen. Circumdati</taxon>
    </lineage>
</organism>
<name>A0A5N6UHD8_ASPTM</name>
<gene>
    <name evidence="2" type="ORF">BDV40DRAFT_277086</name>
</gene>
<dbReference type="EMBL" id="ML738709">
    <property type="protein sequence ID" value="KAE8157926.1"/>
    <property type="molecule type" value="Genomic_DNA"/>
</dbReference>
<dbReference type="AlphaFoldDB" id="A0A5N6UHD8"/>
<evidence type="ECO:0000256" key="1">
    <source>
        <dbReference type="SAM" id="Phobius"/>
    </source>
</evidence>
<sequence>MMVSFAPWVSVTGTWVNQIARIEGSRNSQDDNEWGKLKGNVHRGGHVIYVNCSFLGGFYWHFSSYLVIRRSETS</sequence>
<evidence type="ECO:0000313" key="3">
    <source>
        <dbReference type="Proteomes" id="UP000326950"/>
    </source>
</evidence>
<reference evidence="2 3" key="1">
    <citation type="submission" date="2019-04" db="EMBL/GenBank/DDBJ databases">
        <title>Friends and foes A comparative genomics study of 23 Aspergillus species from section Flavi.</title>
        <authorList>
            <consortium name="DOE Joint Genome Institute"/>
            <person name="Kjaerbolling I."/>
            <person name="Vesth T."/>
            <person name="Frisvad J.C."/>
            <person name="Nybo J.L."/>
            <person name="Theobald S."/>
            <person name="Kildgaard S."/>
            <person name="Isbrandt T."/>
            <person name="Kuo A."/>
            <person name="Sato A."/>
            <person name="Lyhne E.K."/>
            <person name="Kogle M.E."/>
            <person name="Wiebenga A."/>
            <person name="Kun R.S."/>
            <person name="Lubbers R.J."/>
            <person name="Makela M.R."/>
            <person name="Barry K."/>
            <person name="Chovatia M."/>
            <person name="Clum A."/>
            <person name="Daum C."/>
            <person name="Haridas S."/>
            <person name="He G."/>
            <person name="LaButti K."/>
            <person name="Lipzen A."/>
            <person name="Mondo S."/>
            <person name="Riley R."/>
            <person name="Salamov A."/>
            <person name="Simmons B.A."/>
            <person name="Magnuson J.K."/>
            <person name="Henrissat B."/>
            <person name="Mortensen U.H."/>
            <person name="Larsen T.O."/>
            <person name="Devries R.P."/>
            <person name="Grigoriev I.V."/>
            <person name="Machida M."/>
            <person name="Baker S.E."/>
            <person name="Andersen M.R."/>
        </authorList>
    </citation>
    <scope>NUCLEOTIDE SEQUENCE [LARGE SCALE GENOMIC DNA]</scope>
    <source>
        <strain evidence="2 3">CBS 117626</strain>
    </source>
</reference>
<protein>
    <submittedName>
        <fullName evidence="2">Uncharacterized protein</fullName>
    </submittedName>
</protein>